<dbReference type="VEuPathDB" id="MicrosporidiaDB:NBO_24g0024"/>
<protein>
    <submittedName>
        <fullName evidence="1">Uncharacterized protein</fullName>
    </submittedName>
</protein>
<reference evidence="1 2" key="1">
    <citation type="journal article" date="2013" name="BMC Genomics">
        <title>Comparative genomics of parasitic silkworm microsporidia reveal an association between genome expansion and host adaptation.</title>
        <authorList>
            <person name="Pan G."/>
            <person name="Xu J."/>
            <person name="Li T."/>
            <person name="Xia Q."/>
            <person name="Liu S.L."/>
            <person name="Zhang G."/>
            <person name="Li S."/>
            <person name="Li C."/>
            <person name="Liu H."/>
            <person name="Yang L."/>
            <person name="Liu T."/>
            <person name="Zhang X."/>
            <person name="Wu Z."/>
            <person name="Fan W."/>
            <person name="Dang X."/>
            <person name="Xiang H."/>
            <person name="Tao M."/>
            <person name="Li Y."/>
            <person name="Hu J."/>
            <person name="Li Z."/>
            <person name="Lin L."/>
            <person name="Luo J."/>
            <person name="Geng L."/>
            <person name="Wang L."/>
            <person name="Long M."/>
            <person name="Wan Y."/>
            <person name="He N."/>
            <person name="Zhang Z."/>
            <person name="Lu C."/>
            <person name="Keeling P.J."/>
            <person name="Wang J."/>
            <person name="Xiang Z."/>
            <person name="Zhou Z."/>
        </authorList>
    </citation>
    <scope>NUCLEOTIDE SEQUENCE [LARGE SCALE GENOMIC DNA]</scope>
    <source>
        <strain evidence="2">CQ1 / CVCC 102059</strain>
    </source>
</reference>
<accession>R0M9C3</accession>
<dbReference type="AlphaFoldDB" id="R0M9C3"/>
<sequence length="59" mass="7098">MWKFHPNKTRTMRLNSKVDCGYVYNITIENGTFQSGCSFQHIMFIKYYNSNPDRLKILF</sequence>
<evidence type="ECO:0000313" key="1">
    <source>
        <dbReference type="EMBL" id="EOB14579.1"/>
    </source>
</evidence>
<keyword evidence="2" id="KW-1185">Reference proteome</keyword>
<name>R0M9C3_NOSB1</name>
<evidence type="ECO:0000313" key="2">
    <source>
        <dbReference type="Proteomes" id="UP000016927"/>
    </source>
</evidence>
<dbReference type="EMBL" id="KB908932">
    <property type="protein sequence ID" value="EOB14579.1"/>
    <property type="molecule type" value="Genomic_DNA"/>
</dbReference>
<dbReference type="HOGENOM" id="CLU_2961387_0_0_1"/>
<organism evidence="1 2">
    <name type="scientific">Nosema bombycis (strain CQ1 / CVCC 102059)</name>
    <name type="common">Microsporidian parasite</name>
    <name type="synonym">Pebrine of silkworm</name>
    <dbReference type="NCBI Taxonomy" id="578461"/>
    <lineage>
        <taxon>Eukaryota</taxon>
        <taxon>Fungi</taxon>
        <taxon>Fungi incertae sedis</taxon>
        <taxon>Microsporidia</taxon>
        <taxon>Nosematidae</taxon>
        <taxon>Nosema</taxon>
    </lineage>
</organism>
<proteinExistence type="predicted"/>
<gene>
    <name evidence="1" type="ORF">NBO_24g0024</name>
</gene>
<dbReference type="Proteomes" id="UP000016927">
    <property type="component" value="Unassembled WGS sequence"/>
</dbReference>